<gene>
    <name evidence="1" type="ORF">DP115_29325</name>
</gene>
<accession>A0ABX1MLA9</accession>
<comment type="caution">
    <text evidence="1">The sequence shown here is derived from an EMBL/GenBank/DDBJ whole genome shotgun (WGS) entry which is preliminary data.</text>
</comment>
<name>A0ABX1MLA9_9CYAN</name>
<proteinExistence type="predicted"/>
<sequence length="313" mass="34521">MRKVLVVIESDGREIIQSPTVSRMLSAIEMAIAEDATQATSVQVVAVRQRGRHMPLSGNPPMPYGQARPEGAKLAGGILPPADFGATQTPTVLAPQERRANPEGVNNLTCIDQIEEFQPWDLQASNELQEIIYCPLTLCLPENLVVPFEGIIKACRDIPGLRHKLTQHTQVAIGNGSSWLPVVLTAYGPLYGEAITLADEFNGKKLPDNLLASDLTYYQPLHLSDVLRQSLYHMAHNLLQLLLAPPATYLIQFGLEKSEICFDRLWPFPTAPALASVGVQKPDLFTCHWYCLTAKPILDLNIIPIAQSGFRRL</sequence>
<evidence type="ECO:0000313" key="1">
    <source>
        <dbReference type="EMBL" id="NMF66627.1"/>
    </source>
</evidence>
<evidence type="ECO:0000313" key="2">
    <source>
        <dbReference type="Proteomes" id="UP000762253"/>
    </source>
</evidence>
<dbReference type="EMBL" id="QMEC01000171">
    <property type="protein sequence ID" value="NMF66627.1"/>
    <property type="molecule type" value="Genomic_DNA"/>
</dbReference>
<dbReference type="RefSeq" id="WP_169268197.1">
    <property type="nucleotide sequence ID" value="NZ_QMEC01000171.1"/>
</dbReference>
<keyword evidence="2" id="KW-1185">Reference proteome</keyword>
<protein>
    <submittedName>
        <fullName evidence="1">Uncharacterized protein</fullName>
    </submittedName>
</protein>
<dbReference type="Proteomes" id="UP000762253">
    <property type="component" value="Unassembled WGS sequence"/>
</dbReference>
<reference evidence="1 2" key="1">
    <citation type="submission" date="2018-06" db="EMBL/GenBank/DDBJ databases">
        <title>Comparative genomics of Brasilonema spp. strains.</title>
        <authorList>
            <person name="Alvarenga D.O."/>
            <person name="Fiore M.F."/>
            <person name="Varani A.M."/>
        </authorList>
    </citation>
    <scope>NUCLEOTIDE SEQUENCE [LARGE SCALE GENOMIC DNA]</scope>
    <source>
        <strain evidence="1 2">UFV-OR1</strain>
    </source>
</reference>
<organism evidence="1 2">
    <name type="scientific">Brasilonema octagenarum UFV-OR1</name>
    <dbReference type="NCBI Taxonomy" id="417115"/>
    <lineage>
        <taxon>Bacteria</taxon>
        <taxon>Bacillati</taxon>
        <taxon>Cyanobacteriota</taxon>
        <taxon>Cyanophyceae</taxon>
        <taxon>Nostocales</taxon>
        <taxon>Scytonemataceae</taxon>
        <taxon>Brasilonema</taxon>
        <taxon>Octagenarum group</taxon>
    </lineage>
</organism>